<dbReference type="STRING" id="381665.SAMN05216554_3369"/>
<feature type="transmembrane region" description="Helical" evidence="2">
    <location>
        <begin position="47"/>
        <end position="68"/>
    </location>
</feature>
<protein>
    <submittedName>
        <fullName evidence="3">Uncharacterized protein</fullName>
    </submittedName>
</protein>
<feature type="region of interest" description="Disordered" evidence="1">
    <location>
        <begin position="98"/>
        <end position="124"/>
    </location>
</feature>
<evidence type="ECO:0000256" key="2">
    <source>
        <dbReference type="SAM" id="Phobius"/>
    </source>
</evidence>
<evidence type="ECO:0000313" key="4">
    <source>
        <dbReference type="Proteomes" id="UP000198891"/>
    </source>
</evidence>
<keyword evidence="4" id="KW-1185">Reference proteome</keyword>
<dbReference type="Proteomes" id="UP000198891">
    <property type="component" value="Unassembled WGS sequence"/>
</dbReference>
<name>A0A1H3S7R5_9MICO</name>
<keyword evidence="2" id="KW-0472">Membrane</keyword>
<dbReference type="EMBL" id="FNPZ01000003">
    <property type="protein sequence ID" value="SDZ33797.1"/>
    <property type="molecule type" value="Genomic_DNA"/>
</dbReference>
<reference evidence="3 4" key="1">
    <citation type="submission" date="2016-10" db="EMBL/GenBank/DDBJ databases">
        <authorList>
            <person name="de Groot N.N."/>
        </authorList>
    </citation>
    <scope>NUCLEOTIDE SEQUENCE [LARGE SCALE GENOMIC DNA]</scope>
    <source>
        <strain evidence="3 4">CGMCC 4.3491</strain>
    </source>
</reference>
<keyword evidence="2" id="KW-1133">Transmembrane helix</keyword>
<sequence length="124" mass="11883">MRDSGSAVWRALAVAFGLGVAWLLTANIVGAGVGASATAGPGAGAGAGAGLIAAVALVAATTVAVVALSATLRILIATIVALSGASVARAPAERIDLPATITQSRPDAPGRPQPRAPGRRLAAA</sequence>
<dbReference type="Pfam" id="PF19950">
    <property type="entry name" value="DUF6412"/>
    <property type="match status" value="1"/>
</dbReference>
<gene>
    <name evidence="3" type="ORF">SAMN05216554_3369</name>
</gene>
<keyword evidence="2" id="KW-0812">Transmembrane</keyword>
<dbReference type="AlphaFoldDB" id="A0A1H3S7R5"/>
<feature type="transmembrane region" description="Helical" evidence="2">
    <location>
        <begin position="12"/>
        <end position="35"/>
    </location>
</feature>
<dbReference type="InterPro" id="IPR045635">
    <property type="entry name" value="DUF6412"/>
</dbReference>
<proteinExistence type="predicted"/>
<organism evidence="3 4">
    <name type="scientific">Herbiconiux ginsengi</name>
    <dbReference type="NCBI Taxonomy" id="381665"/>
    <lineage>
        <taxon>Bacteria</taxon>
        <taxon>Bacillati</taxon>
        <taxon>Actinomycetota</taxon>
        <taxon>Actinomycetes</taxon>
        <taxon>Micrococcales</taxon>
        <taxon>Microbacteriaceae</taxon>
        <taxon>Herbiconiux</taxon>
    </lineage>
</organism>
<evidence type="ECO:0000256" key="1">
    <source>
        <dbReference type="SAM" id="MobiDB-lite"/>
    </source>
</evidence>
<evidence type="ECO:0000313" key="3">
    <source>
        <dbReference type="EMBL" id="SDZ33797.1"/>
    </source>
</evidence>
<accession>A0A1H3S7R5</accession>